<name>A0ABV4E6B6_9GAMM</name>
<dbReference type="SUPFAM" id="SSF69635">
    <property type="entry name" value="Type III secretory system chaperone-like"/>
    <property type="match status" value="1"/>
</dbReference>
<accession>A0ABV4E6B6</accession>
<organism evidence="1 2">
    <name type="scientific">Erwinia aeris</name>
    <dbReference type="NCBI Taxonomy" id="3239803"/>
    <lineage>
        <taxon>Bacteria</taxon>
        <taxon>Pseudomonadati</taxon>
        <taxon>Pseudomonadota</taxon>
        <taxon>Gammaproteobacteria</taxon>
        <taxon>Enterobacterales</taxon>
        <taxon>Erwiniaceae</taxon>
        <taxon>Erwinia</taxon>
    </lineage>
</organism>
<sequence>MDRQALLKTVTDRAWHATHPPTVNAAAPTLQNPLPVGSHAWLQAAAAQFGVDEKAQQQFATTGLLRLDALHVVMICQSEDPVPLWLVVGYLRTPQAIHSETWQQLLLRANGVAMAMNGISLSLDEQGTTLLTRRLAFDAVDDALALAAILNDIDALAASLIDLLLSLGQPEATQQADKTPALPGWVMGWQQQTALKIDELAEQALAARWHYPLVQQAVAASELPATQYQLNGCLCSLRFPEREIAITADGDGRHLFLSTPLELKKDDARRLLVANGDLQPLTHCSLGLYQEEVSLLCRWDSLGLDGLDLAEWLANLMTLTMAFSSDTQRGDL</sequence>
<dbReference type="Proteomes" id="UP001565243">
    <property type="component" value="Unassembled WGS sequence"/>
</dbReference>
<evidence type="ECO:0000313" key="2">
    <source>
        <dbReference type="Proteomes" id="UP001565243"/>
    </source>
</evidence>
<dbReference type="CDD" id="cd16364">
    <property type="entry name" value="T3SC_I-like"/>
    <property type="match status" value="1"/>
</dbReference>
<gene>
    <name evidence="1" type="ORF">AB6T85_08440</name>
</gene>
<dbReference type="RefSeq" id="WP_369895275.1">
    <property type="nucleotide sequence ID" value="NZ_JBGFFX010000003.1"/>
</dbReference>
<keyword evidence="2" id="KW-1185">Reference proteome</keyword>
<reference evidence="1 2" key="1">
    <citation type="submission" date="2024-07" db="EMBL/GenBank/DDBJ databases">
        <authorList>
            <person name="Hebao G."/>
        </authorList>
    </citation>
    <scope>NUCLEOTIDE SEQUENCE [LARGE SCALE GENOMIC DNA]</scope>
    <source>
        <strain evidence="1 2">ACCC 02193</strain>
    </source>
</reference>
<protein>
    <submittedName>
        <fullName evidence="1">Type III secretion system chaperone</fullName>
    </submittedName>
</protein>
<comment type="caution">
    <text evidence="1">The sequence shown here is derived from an EMBL/GenBank/DDBJ whole genome shotgun (WGS) entry which is preliminary data.</text>
</comment>
<proteinExistence type="predicted"/>
<dbReference type="EMBL" id="JBGFFX010000003">
    <property type="protein sequence ID" value="MEY8770451.1"/>
    <property type="molecule type" value="Genomic_DNA"/>
</dbReference>
<evidence type="ECO:0000313" key="1">
    <source>
        <dbReference type="EMBL" id="MEY8770451.1"/>
    </source>
</evidence>